<keyword evidence="6 8" id="KW-1133">Transmembrane helix</keyword>
<organism evidence="9 10">
    <name type="scientific">Brevundimonas diminuta 3F5N</name>
    <dbReference type="NCBI Taxonomy" id="1255603"/>
    <lineage>
        <taxon>Bacteria</taxon>
        <taxon>Pseudomonadati</taxon>
        <taxon>Pseudomonadota</taxon>
        <taxon>Alphaproteobacteria</taxon>
        <taxon>Caulobacterales</taxon>
        <taxon>Caulobacteraceae</taxon>
        <taxon>Brevundimonas</taxon>
    </lineage>
</organism>
<dbReference type="InterPro" id="IPR007208">
    <property type="entry name" value="MrpF/PhaF-like"/>
</dbReference>
<dbReference type="EMBL" id="FUIE01000015">
    <property type="protein sequence ID" value="SJM50397.1"/>
    <property type="molecule type" value="Genomic_DNA"/>
</dbReference>
<dbReference type="PANTHER" id="PTHR34702:SF1">
    <property type="entry name" value="NA(+)_H(+) ANTIPORTER SUBUNIT F"/>
    <property type="match status" value="1"/>
</dbReference>
<evidence type="ECO:0000256" key="1">
    <source>
        <dbReference type="ARBA" id="ARBA00004651"/>
    </source>
</evidence>
<dbReference type="RefSeq" id="WP_087139157.1">
    <property type="nucleotide sequence ID" value="NZ_FUIE01000015.1"/>
</dbReference>
<evidence type="ECO:0000256" key="5">
    <source>
        <dbReference type="ARBA" id="ARBA00022692"/>
    </source>
</evidence>
<sequence>MTGAVFYWALVLAQLFLAGAALIGVWRIAKGPRAQDRILGLDTLYQAGMLLIVAFGVRTGSHLYFYAAVIIGMLGFTSSVALAKFLMRGEVIE</sequence>
<dbReference type="NCBIfam" id="NF004812">
    <property type="entry name" value="PRK06161.1"/>
    <property type="match status" value="1"/>
</dbReference>
<evidence type="ECO:0000256" key="3">
    <source>
        <dbReference type="ARBA" id="ARBA00022448"/>
    </source>
</evidence>
<accession>A0A1R4F3E0</accession>
<evidence type="ECO:0000256" key="8">
    <source>
        <dbReference type="SAM" id="Phobius"/>
    </source>
</evidence>
<reference evidence="9 10" key="1">
    <citation type="submission" date="2017-02" db="EMBL/GenBank/DDBJ databases">
        <authorList>
            <person name="Peterson S.W."/>
        </authorList>
    </citation>
    <scope>NUCLEOTIDE SEQUENCE [LARGE SCALE GENOMIC DNA]</scope>
    <source>
        <strain evidence="9 10">3F5N</strain>
    </source>
</reference>
<name>A0A1R4F3E0_BREDI</name>
<evidence type="ECO:0000256" key="2">
    <source>
        <dbReference type="ARBA" id="ARBA00009212"/>
    </source>
</evidence>
<dbReference type="OrthoDB" id="9800226at2"/>
<keyword evidence="4" id="KW-1003">Cell membrane</keyword>
<feature type="transmembrane region" description="Helical" evidence="8">
    <location>
        <begin position="38"/>
        <end position="57"/>
    </location>
</feature>
<keyword evidence="7 8" id="KW-0472">Membrane</keyword>
<comment type="subcellular location">
    <subcellularLocation>
        <location evidence="1">Cell membrane</location>
        <topology evidence="1">Multi-pass membrane protein</topology>
    </subcellularLocation>
</comment>
<dbReference type="Proteomes" id="UP000195766">
    <property type="component" value="Unassembled WGS sequence"/>
</dbReference>
<dbReference type="Pfam" id="PF04066">
    <property type="entry name" value="MrpF_PhaF"/>
    <property type="match status" value="1"/>
</dbReference>
<evidence type="ECO:0000313" key="9">
    <source>
        <dbReference type="EMBL" id="SJM50397.1"/>
    </source>
</evidence>
<gene>
    <name evidence="9" type="ORF">FM111_02430</name>
</gene>
<keyword evidence="5 8" id="KW-0812">Transmembrane</keyword>
<evidence type="ECO:0000256" key="6">
    <source>
        <dbReference type="ARBA" id="ARBA00022989"/>
    </source>
</evidence>
<protein>
    <submittedName>
        <fullName evidence="9">Na(+) H(+) antiporter subunit F</fullName>
    </submittedName>
</protein>
<dbReference type="AlphaFoldDB" id="A0A1R4F3E0"/>
<evidence type="ECO:0000256" key="4">
    <source>
        <dbReference type="ARBA" id="ARBA00022475"/>
    </source>
</evidence>
<feature type="transmembrane region" description="Helical" evidence="8">
    <location>
        <begin position="63"/>
        <end position="87"/>
    </location>
</feature>
<evidence type="ECO:0000313" key="10">
    <source>
        <dbReference type="Proteomes" id="UP000195766"/>
    </source>
</evidence>
<dbReference type="GO" id="GO:0005886">
    <property type="term" value="C:plasma membrane"/>
    <property type="evidence" value="ECO:0007669"/>
    <property type="project" value="UniProtKB-SubCell"/>
</dbReference>
<proteinExistence type="inferred from homology"/>
<dbReference type="PANTHER" id="PTHR34702">
    <property type="entry name" value="NA(+)/H(+) ANTIPORTER SUBUNIT F1"/>
    <property type="match status" value="1"/>
</dbReference>
<comment type="similarity">
    <text evidence="2">Belongs to the CPA3 antiporters (TC 2.A.63) subunit F family.</text>
</comment>
<keyword evidence="3" id="KW-0813">Transport</keyword>
<dbReference type="GO" id="GO:0015385">
    <property type="term" value="F:sodium:proton antiporter activity"/>
    <property type="evidence" value="ECO:0007669"/>
    <property type="project" value="TreeGrafter"/>
</dbReference>
<feature type="transmembrane region" description="Helical" evidence="8">
    <location>
        <begin position="6"/>
        <end position="26"/>
    </location>
</feature>
<evidence type="ECO:0000256" key="7">
    <source>
        <dbReference type="ARBA" id="ARBA00023136"/>
    </source>
</evidence>